<keyword evidence="7 12" id="KW-0812">Transmembrane</keyword>
<keyword evidence="10" id="KW-0902">Two-component regulatory system</keyword>
<dbReference type="PROSITE" id="PS50885">
    <property type="entry name" value="HAMP"/>
    <property type="match status" value="1"/>
</dbReference>
<evidence type="ECO:0000259" key="13">
    <source>
        <dbReference type="PROSITE" id="PS50109"/>
    </source>
</evidence>
<dbReference type="GO" id="GO:0000155">
    <property type="term" value="F:phosphorelay sensor kinase activity"/>
    <property type="evidence" value="ECO:0007669"/>
    <property type="project" value="InterPro"/>
</dbReference>
<evidence type="ECO:0000313" key="16">
    <source>
        <dbReference type="Proteomes" id="UP000238956"/>
    </source>
</evidence>
<dbReference type="PANTHER" id="PTHR45528">
    <property type="entry name" value="SENSOR HISTIDINE KINASE CPXA"/>
    <property type="match status" value="1"/>
</dbReference>
<evidence type="ECO:0000313" key="15">
    <source>
        <dbReference type="EMBL" id="AUW95978.1"/>
    </source>
</evidence>
<name>A0A2L0D2C5_9STRE</name>
<dbReference type="InterPro" id="IPR004358">
    <property type="entry name" value="Sig_transdc_His_kin-like_C"/>
</dbReference>
<dbReference type="Pfam" id="PF18719">
    <property type="entry name" value="ArlS_N"/>
    <property type="match status" value="1"/>
</dbReference>
<dbReference type="Pfam" id="PF00672">
    <property type="entry name" value="HAMP"/>
    <property type="match status" value="1"/>
</dbReference>
<comment type="subcellular location">
    <subcellularLocation>
        <location evidence="2">Membrane</location>
        <topology evidence="2">Multi-pass membrane protein</topology>
    </subcellularLocation>
</comment>
<dbReference type="SUPFAM" id="SSF47384">
    <property type="entry name" value="Homodimeric domain of signal transducing histidine kinase"/>
    <property type="match status" value="1"/>
</dbReference>
<dbReference type="Proteomes" id="UP000238956">
    <property type="component" value="Chromosome"/>
</dbReference>
<keyword evidence="6" id="KW-0808">Transferase</keyword>
<reference evidence="15 16" key="1">
    <citation type="submission" date="2017-12" db="EMBL/GenBank/DDBJ databases">
        <authorList>
            <person name="Hurst M.R.H."/>
        </authorList>
    </citation>
    <scope>NUCLEOTIDE SEQUENCE [LARGE SCALE GENOMIC DNA]</scope>
    <source>
        <strain evidence="15 16">TH11417</strain>
    </source>
</reference>
<feature type="transmembrane region" description="Helical" evidence="12">
    <location>
        <begin position="22"/>
        <end position="45"/>
    </location>
</feature>
<dbReference type="SUPFAM" id="SSF55874">
    <property type="entry name" value="ATPase domain of HSP90 chaperone/DNA topoisomerase II/histidine kinase"/>
    <property type="match status" value="1"/>
</dbReference>
<dbReference type="SMART" id="SM00304">
    <property type="entry name" value="HAMP"/>
    <property type="match status" value="1"/>
</dbReference>
<organism evidence="15 16">
    <name type="scientific">Streptococcus pluranimalium</name>
    <dbReference type="NCBI Taxonomy" id="82348"/>
    <lineage>
        <taxon>Bacteria</taxon>
        <taxon>Bacillati</taxon>
        <taxon>Bacillota</taxon>
        <taxon>Bacilli</taxon>
        <taxon>Lactobacillales</taxon>
        <taxon>Streptococcaceae</taxon>
        <taxon>Streptococcus</taxon>
    </lineage>
</organism>
<dbReference type="InterPro" id="IPR003660">
    <property type="entry name" value="HAMP_dom"/>
</dbReference>
<dbReference type="EC" id="2.7.13.3" evidence="3"/>
<evidence type="ECO:0000256" key="2">
    <source>
        <dbReference type="ARBA" id="ARBA00004141"/>
    </source>
</evidence>
<evidence type="ECO:0000256" key="8">
    <source>
        <dbReference type="ARBA" id="ARBA00022777"/>
    </source>
</evidence>
<evidence type="ECO:0000256" key="9">
    <source>
        <dbReference type="ARBA" id="ARBA00022989"/>
    </source>
</evidence>
<keyword evidence="11 12" id="KW-0472">Membrane</keyword>
<keyword evidence="8 15" id="KW-0418">Kinase</keyword>
<evidence type="ECO:0000256" key="3">
    <source>
        <dbReference type="ARBA" id="ARBA00012438"/>
    </source>
</evidence>
<dbReference type="Gene3D" id="1.10.287.130">
    <property type="match status" value="1"/>
</dbReference>
<feature type="domain" description="HAMP" evidence="14">
    <location>
        <begin position="218"/>
        <end position="272"/>
    </location>
</feature>
<proteinExistence type="predicted"/>
<evidence type="ECO:0000256" key="7">
    <source>
        <dbReference type="ARBA" id="ARBA00022692"/>
    </source>
</evidence>
<dbReference type="InterPro" id="IPR005467">
    <property type="entry name" value="His_kinase_dom"/>
</dbReference>
<evidence type="ECO:0000256" key="12">
    <source>
        <dbReference type="SAM" id="Phobius"/>
    </source>
</evidence>
<dbReference type="CDD" id="cd06225">
    <property type="entry name" value="HAMP"/>
    <property type="match status" value="1"/>
</dbReference>
<evidence type="ECO:0000256" key="10">
    <source>
        <dbReference type="ARBA" id="ARBA00023012"/>
    </source>
</evidence>
<dbReference type="Pfam" id="PF00512">
    <property type="entry name" value="HisKA"/>
    <property type="match status" value="1"/>
</dbReference>
<protein>
    <recommendedName>
        <fullName evidence="4">Signal transduction histidine-protein kinase ArlS</fullName>
        <ecNumber evidence="3">2.7.13.3</ecNumber>
    </recommendedName>
</protein>
<dbReference type="PANTHER" id="PTHR45528:SF12">
    <property type="entry name" value="SENSOR HISTIDINE KINASE ARSS"/>
    <property type="match status" value="1"/>
</dbReference>
<evidence type="ECO:0000259" key="14">
    <source>
        <dbReference type="PROSITE" id="PS50885"/>
    </source>
</evidence>
<dbReference type="FunFam" id="1.10.287.130:FF:000001">
    <property type="entry name" value="Two-component sensor histidine kinase"/>
    <property type="match status" value="1"/>
</dbReference>
<dbReference type="InterPro" id="IPR003594">
    <property type="entry name" value="HATPase_dom"/>
</dbReference>
<evidence type="ECO:0000256" key="11">
    <source>
        <dbReference type="ARBA" id="ARBA00023136"/>
    </source>
</evidence>
<dbReference type="InterPro" id="IPR003661">
    <property type="entry name" value="HisK_dim/P_dom"/>
</dbReference>
<dbReference type="SMART" id="SM00388">
    <property type="entry name" value="HisKA"/>
    <property type="match status" value="1"/>
</dbReference>
<evidence type="ECO:0000256" key="1">
    <source>
        <dbReference type="ARBA" id="ARBA00000085"/>
    </source>
</evidence>
<keyword evidence="16" id="KW-1185">Reference proteome</keyword>
<dbReference type="InterPro" id="IPR041610">
    <property type="entry name" value="ArlS_N"/>
</dbReference>
<dbReference type="InterPro" id="IPR050398">
    <property type="entry name" value="HssS/ArlS-like"/>
</dbReference>
<reference evidence="15 16" key="2">
    <citation type="submission" date="2018-02" db="EMBL/GenBank/DDBJ databases">
        <title>Whole genome sequencing analysis of Streptococcus pluranimalium isolated from cattle infected mastitis in China.</title>
        <authorList>
            <person name="Zhang J.-R."/>
            <person name="Hu G.-Z."/>
        </authorList>
    </citation>
    <scope>NUCLEOTIDE SEQUENCE [LARGE SCALE GENOMIC DNA]</scope>
    <source>
        <strain evidence="15 16">TH11417</strain>
    </source>
</reference>
<dbReference type="OrthoDB" id="9786919at2"/>
<dbReference type="FunFam" id="3.30.565.10:FF:000006">
    <property type="entry name" value="Sensor histidine kinase WalK"/>
    <property type="match status" value="1"/>
</dbReference>
<feature type="transmembrane region" description="Helical" evidence="12">
    <location>
        <begin position="194"/>
        <end position="217"/>
    </location>
</feature>
<feature type="domain" description="Histidine kinase" evidence="13">
    <location>
        <begin position="280"/>
        <end position="498"/>
    </location>
</feature>
<dbReference type="SMART" id="SM00387">
    <property type="entry name" value="HATPase_c"/>
    <property type="match status" value="1"/>
</dbReference>
<evidence type="ECO:0000256" key="5">
    <source>
        <dbReference type="ARBA" id="ARBA00022553"/>
    </source>
</evidence>
<dbReference type="GO" id="GO:0016020">
    <property type="term" value="C:membrane"/>
    <property type="evidence" value="ECO:0007669"/>
    <property type="project" value="UniProtKB-SubCell"/>
</dbReference>
<gene>
    <name evidence="15" type="ORF">C0J00_01955</name>
</gene>
<dbReference type="InterPro" id="IPR036890">
    <property type="entry name" value="HATPase_C_sf"/>
</dbReference>
<sequence length="506" mass="57775">MSFVKNNHAFQELYRMSLRRKMVLVTMGLFFLILTTFTIMVLLFSNDLLIKQEEKTIRSTADLLQRHISDIDNPLTKENLVGYLQTAQTIDVASSETILTEGMAIAGNNSVSHLLYSNQVAYLYNDEKKLLFTTGLEVDDIKLGPLNVLRSEKIEDDRGFTLSVPVFNQTGKKVIGYAKLFHNLEFYYALKNRLIILLLFLEVGTIIIVLVIMRYSIETFLRPIYSLRRVMRRIEADPTDLDVRADINSGDEIEELSHIFNDMMSRIAEQNKLQQQFISDVSHELRTPVAVIKGHLDMLSRWGKNDPDILEESLEASRHEAHRMNLMISDMLDLIRLQGNLTGKNKEVTSLEEPMQAALYNFEILRPDFQFSLHIKSAHIRAKIAKNHFEQLLTILIDNAIKYSPNKGQIDLFLDQEDGYALVTVEDEGEGIAKEDLQNIFERFYRTDKSRNREGTRAGLGIGLSILKEICDAYDCRLSVDSEVNVGTSFVVAIPLATDTETSSYD</sequence>
<evidence type="ECO:0000256" key="4">
    <source>
        <dbReference type="ARBA" id="ARBA00015735"/>
    </source>
</evidence>
<comment type="catalytic activity">
    <reaction evidence="1">
        <text>ATP + protein L-histidine = ADP + protein N-phospho-L-histidine.</text>
        <dbReference type="EC" id="2.7.13.3"/>
    </reaction>
</comment>
<keyword evidence="5" id="KW-0597">Phosphoprotein</keyword>
<dbReference type="AlphaFoldDB" id="A0A2L0D2C5"/>
<dbReference type="EMBL" id="CP025536">
    <property type="protein sequence ID" value="AUW95978.1"/>
    <property type="molecule type" value="Genomic_DNA"/>
</dbReference>
<evidence type="ECO:0000256" key="6">
    <source>
        <dbReference type="ARBA" id="ARBA00022679"/>
    </source>
</evidence>
<keyword evidence="9 12" id="KW-1133">Transmembrane helix</keyword>
<dbReference type="Gene3D" id="6.10.340.10">
    <property type="match status" value="1"/>
</dbReference>
<dbReference type="SUPFAM" id="SSF158472">
    <property type="entry name" value="HAMP domain-like"/>
    <property type="match status" value="1"/>
</dbReference>
<dbReference type="Pfam" id="PF02518">
    <property type="entry name" value="HATPase_c"/>
    <property type="match status" value="1"/>
</dbReference>
<dbReference type="InterPro" id="IPR036097">
    <property type="entry name" value="HisK_dim/P_sf"/>
</dbReference>
<dbReference type="CDD" id="cd00082">
    <property type="entry name" value="HisKA"/>
    <property type="match status" value="1"/>
</dbReference>
<accession>A0A2L0D2C5</accession>
<dbReference type="Gene3D" id="3.30.565.10">
    <property type="entry name" value="Histidine kinase-like ATPase, C-terminal domain"/>
    <property type="match status" value="1"/>
</dbReference>
<dbReference type="CDD" id="cd00075">
    <property type="entry name" value="HATPase"/>
    <property type="match status" value="1"/>
</dbReference>
<dbReference type="PROSITE" id="PS50109">
    <property type="entry name" value="HIS_KIN"/>
    <property type="match status" value="1"/>
</dbReference>
<dbReference type="PRINTS" id="PR00344">
    <property type="entry name" value="BCTRLSENSOR"/>
</dbReference>
<dbReference type="KEGG" id="splr:C0J00_01955"/>